<sequence length="73" mass="7937">MSDSRSGRGEAERNEGVGRNALLQPLTDFDATLNPAPREPEDDRALARMLAVAFLLGLLMIGGMVALIWRLVT</sequence>
<accession>A0A6J4PGR1</accession>
<evidence type="ECO:0000256" key="1">
    <source>
        <dbReference type="SAM" id="MobiDB-lite"/>
    </source>
</evidence>
<keyword evidence="2" id="KW-0472">Membrane</keyword>
<feature type="compositionally biased region" description="Basic and acidic residues" evidence="1">
    <location>
        <begin position="1"/>
        <end position="16"/>
    </location>
</feature>
<reference evidence="3" key="1">
    <citation type="submission" date="2020-02" db="EMBL/GenBank/DDBJ databases">
        <authorList>
            <person name="Meier V. D."/>
        </authorList>
    </citation>
    <scope>NUCLEOTIDE SEQUENCE</scope>
    <source>
        <strain evidence="3">AVDCRST_MAG15</strain>
    </source>
</reference>
<feature type="transmembrane region" description="Helical" evidence="2">
    <location>
        <begin position="45"/>
        <end position="69"/>
    </location>
</feature>
<feature type="region of interest" description="Disordered" evidence="1">
    <location>
        <begin position="1"/>
        <end position="40"/>
    </location>
</feature>
<evidence type="ECO:0000256" key="2">
    <source>
        <dbReference type="SAM" id="Phobius"/>
    </source>
</evidence>
<proteinExistence type="predicted"/>
<protein>
    <submittedName>
        <fullName evidence="3">Uncharacterized protein</fullName>
    </submittedName>
</protein>
<keyword evidence="2" id="KW-0812">Transmembrane</keyword>
<keyword evidence="2" id="KW-1133">Transmembrane helix</keyword>
<organism evidence="3">
    <name type="scientific">uncultured Rubellimicrobium sp</name>
    <dbReference type="NCBI Taxonomy" id="543078"/>
    <lineage>
        <taxon>Bacteria</taxon>
        <taxon>Pseudomonadati</taxon>
        <taxon>Pseudomonadota</taxon>
        <taxon>Alphaproteobacteria</taxon>
        <taxon>Rhodobacterales</taxon>
        <taxon>Roseobacteraceae</taxon>
        <taxon>Rubellimicrobium</taxon>
        <taxon>environmental samples</taxon>
    </lineage>
</organism>
<name>A0A6J4PGR1_9RHOB</name>
<gene>
    <name evidence="3" type="ORF">AVDCRST_MAG15-1809</name>
</gene>
<dbReference type="EMBL" id="CADCUU010000253">
    <property type="protein sequence ID" value="CAA9414058.1"/>
    <property type="molecule type" value="Genomic_DNA"/>
</dbReference>
<evidence type="ECO:0000313" key="3">
    <source>
        <dbReference type="EMBL" id="CAA9414058.1"/>
    </source>
</evidence>
<dbReference type="AlphaFoldDB" id="A0A6J4PGR1"/>